<comment type="caution">
    <text evidence="4">The sequence shown here is derived from an EMBL/GenBank/DDBJ whole genome shotgun (WGS) entry which is preliminary data.</text>
</comment>
<keyword evidence="1 2" id="KW-0238">DNA-binding</keyword>
<dbReference type="Gene3D" id="1.25.40.10">
    <property type="entry name" value="Tetratricopeptide repeat domain"/>
    <property type="match status" value="2"/>
</dbReference>
<dbReference type="PROSITE" id="PS51755">
    <property type="entry name" value="OMPR_PHOB"/>
    <property type="match status" value="1"/>
</dbReference>
<dbReference type="InterPro" id="IPR058852">
    <property type="entry name" value="HTH_77"/>
</dbReference>
<dbReference type="OrthoDB" id="9811542at2"/>
<dbReference type="InterPro" id="IPR011990">
    <property type="entry name" value="TPR-like_helical_dom_sf"/>
</dbReference>
<dbReference type="EMBL" id="JXQQ01000132">
    <property type="protein sequence ID" value="KIQ16763.1"/>
    <property type="molecule type" value="Genomic_DNA"/>
</dbReference>
<dbReference type="PANTHER" id="PTHR47691">
    <property type="entry name" value="REGULATOR-RELATED"/>
    <property type="match status" value="1"/>
</dbReference>
<dbReference type="SUPFAM" id="SSF52540">
    <property type="entry name" value="P-loop containing nucleoside triphosphate hydrolases"/>
    <property type="match status" value="1"/>
</dbReference>
<dbReference type="InterPro" id="IPR016032">
    <property type="entry name" value="Sig_transdc_resp-reg_C-effctor"/>
</dbReference>
<accession>A0A0D0KJJ9</accession>
<name>A0A0D0KJJ9_VARPD</name>
<dbReference type="GO" id="GO:0043531">
    <property type="term" value="F:ADP binding"/>
    <property type="evidence" value="ECO:0007669"/>
    <property type="project" value="InterPro"/>
</dbReference>
<feature type="DNA-binding region" description="OmpR/PhoB-type" evidence="2">
    <location>
        <begin position="10"/>
        <end position="108"/>
    </location>
</feature>
<protein>
    <submittedName>
        <fullName evidence="4">Transcriptional regulator</fullName>
    </submittedName>
</protein>
<evidence type="ECO:0000256" key="1">
    <source>
        <dbReference type="ARBA" id="ARBA00023125"/>
    </source>
</evidence>
<dbReference type="Proteomes" id="UP000032067">
    <property type="component" value="Unassembled WGS sequence"/>
</dbReference>
<reference evidence="4 5" key="1">
    <citation type="submission" date="2014-12" db="EMBL/GenBank/DDBJ databases">
        <title>16Stimator: statistical estimation of ribosomal gene copy numbers from draft genome assemblies.</title>
        <authorList>
            <person name="Perisin M.A."/>
            <person name="Vetter M."/>
            <person name="Gilbert J.A."/>
            <person name="Bergelson J."/>
        </authorList>
    </citation>
    <scope>NUCLEOTIDE SEQUENCE [LARGE SCALE GENOMIC DNA]</scope>
    <source>
        <strain evidence="4 5">MEDvA23</strain>
    </source>
</reference>
<organism evidence="4 5">
    <name type="scientific">Variovorax paradoxus</name>
    <dbReference type="NCBI Taxonomy" id="34073"/>
    <lineage>
        <taxon>Bacteria</taxon>
        <taxon>Pseudomonadati</taxon>
        <taxon>Pseudomonadota</taxon>
        <taxon>Betaproteobacteria</taxon>
        <taxon>Burkholderiales</taxon>
        <taxon>Comamonadaceae</taxon>
        <taxon>Variovorax</taxon>
    </lineage>
</organism>
<sequence>MSDDSFFETADTLSFGPFTLRVAQRLLERDGLPVDLGGRAMDVLLALVAKANAIVSKQELMAKAWPGMVVSDGSLRYQITMLRQALDDGQDGARYLSNVVGRGYCFVARITKGAAAPGAQHAADIPPVASAVEPGLPAQPLELLGRANDLAAIAAQLLKERFVTIVGSGGVGKTTVAIRTGQDLLDDFDGAVVFVDFSMLTDPALVPSAIASMLGLSVRSADPVPSLVAYLRERRMLLILDNCEHVIAAAASLAGRIFQAAPRIHILATSREALRVQREHIHLLDPLATPPDQPGLAARDILLYPATRLFVDRAGASGAMTALSDDDAPVIANICRKLDGVALAIELAARRVAAYGLHQTAALLDERLALSWLGQRTAQPRHQTLQATLDWSYELLDTPERAVLCRLSVFVGHFSLEAAREVAAAEDLTQAQVVDAIASLAEKSLLSIRRSATQTQYRLLESTRAYAQSKAATDLADAAARRHAIYFRQRLEQMAHKDDAFSRDTARASDLADLGNVRAALAWCFERADARDLGVSLALAAVPAFMAMSLLAECHDWSKRALGELTAATRGSAAEMHLQAAVGLSQMFTRGHSDEVRQALERSLQVAEELGDARSQVELLGRLQIFHERIGDFVESLGHARRCAAVAASIDDPTAQATAHSLVGLCHHLVGDQPRARHFLEAAIAGAGVSQQRSSIYSGFDFHNRACIALARTLWLQGNPSQAVVVAQRAVEEARQLNHPVTLCIALIWAVSVYMWVGDLAQAEQDIDRFIAFAESHSLTPYLAVGRGVKGELAVKRGDAARGVQAIQGALIELRESRYELLTTSFNITLAEGLNAIGRHDDALELMNDTLALVHAKGDLYNLPELLRVKARALSGAVLPRAIEAEDSLREALEVSRQQGARSWELRVAMDLARLWETAGRAREGRDLLEGVLAHYTEGFTTADLQEAGRLLGEPAA</sequence>
<dbReference type="Gene3D" id="3.40.50.300">
    <property type="entry name" value="P-loop containing nucleotide triphosphate hydrolases"/>
    <property type="match status" value="1"/>
</dbReference>
<feature type="domain" description="OmpR/PhoB-type" evidence="3">
    <location>
        <begin position="10"/>
        <end position="108"/>
    </location>
</feature>
<evidence type="ECO:0000313" key="5">
    <source>
        <dbReference type="Proteomes" id="UP000032067"/>
    </source>
</evidence>
<proteinExistence type="predicted"/>
<dbReference type="PRINTS" id="PR00364">
    <property type="entry name" value="DISEASERSIST"/>
</dbReference>
<dbReference type="Gene3D" id="1.10.10.10">
    <property type="entry name" value="Winged helix-like DNA-binding domain superfamily/Winged helix DNA-binding domain"/>
    <property type="match status" value="1"/>
</dbReference>
<evidence type="ECO:0000256" key="2">
    <source>
        <dbReference type="PROSITE-ProRule" id="PRU01091"/>
    </source>
</evidence>
<dbReference type="InterPro" id="IPR027417">
    <property type="entry name" value="P-loop_NTPase"/>
</dbReference>
<dbReference type="PANTHER" id="PTHR47691:SF3">
    <property type="entry name" value="HTH-TYPE TRANSCRIPTIONAL REGULATOR RV0890C-RELATED"/>
    <property type="match status" value="1"/>
</dbReference>
<dbReference type="SUPFAM" id="SSF46894">
    <property type="entry name" value="C-terminal effector domain of the bipartite response regulators"/>
    <property type="match status" value="1"/>
</dbReference>
<dbReference type="SMART" id="SM00862">
    <property type="entry name" value="Trans_reg_C"/>
    <property type="match status" value="1"/>
</dbReference>
<dbReference type="Pfam" id="PF25872">
    <property type="entry name" value="HTH_77"/>
    <property type="match status" value="1"/>
</dbReference>
<dbReference type="SUPFAM" id="SSF48452">
    <property type="entry name" value="TPR-like"/>
    <property type="match status" value="1"/>
</dbReference>
<dbReference type="RefSeq" id="WP_042582660.1">
    <property type="nucleotide sequence ID" value="NZ_JXQQ01000132.1"/>
</dbReference>
<dbReference type="InterPro" id="IPR002182">
    <property type="entry name" value="NB-ARC"/>
</dbReference>
<evidence type="ECO:0000259" key="3">
    <source>
        <dbReference type="PROSITE" id="PS51755"/>
    </source>
</evidence>
<dbReference type="Pfam" id="PF00931">
    <property type="entry name" value="NB-ARC"/>
    <property type="match status" value="1"/>
</dbReference>
<dbReference type="CDD" id="cd00383">
    <property type="entry name" value="trans_reg_C"/>
    <property type="match status" value="1"/>
</dbReference>
<dbReference type="GO" id="GO:0006355">
    <property type="term" value="P:regulation of DNA-templated transcription"/>
    <property type="evidence" value="ECO:0007669"/>
    <property type="project" value="InterPro"/>
</dbReference>
<gene>
    <name evidence="4" type="ORF">RT97_30415</name>
</gene>
<evidence type="ECO:0000313" key="4">
    <source>
        <dbReference type="EMBL" id="KIQ16763.1"/>
    </source>
</evidence>
<dbReference type="AlphaFoldDB" id="A0A0D0KJJ9"/>
<dbReference type="Pfam" id="PF00486">
    <property type="entry name" value="Trans_reg_C"/>
    <property type="match status" value="1"/>
</dbReference>
<dbReference type="InterPro" id="IPR036388">
    <property type="entry name" value="WH-like_DNA-bd_sf"/>
</dbReference>
<dbReference type="GO" id="GO:0003677">
    <property type="term" value="F:DNA binding"/>
    <property type="evidence" value="ECO:0007669"/>
    <property type="project" value="UniProtKB-UniRule"/>
</dbReference>
<dbReference type="GO" id="GO:0000160">
    <property type="term" value="P:phosphorelay signal transduction system"/>
    <property type="evidence" value="ECO:0007669"/>
    <property type="project" value="InterPro"/>
</dbReference>
<dbReference type="InterPro" id="IPR001867">
    <property type="entry name" value="OmpR/PhoB-type_DNA-bd"/>
</dbReference>